<name>A0A8S5UFI2_9CAUD</name>
<organism evidence="1">
    <name type="scientific">Myoviridae sp. ctcyQ27</name>
    <dbReference type="NCBI Taxonomy" id="2825139"/>
    <lineage>
        <taxon>Viruses</taxon>
        <taxon>Duplodnaviria</taxon>
        <taxon>Heunggongvirae</taxon>
        <taxon>Uroviricota</taxon>
        <taxon>Caudoviricetes</taxon>
    </lineage>
</organism>
<reference evidence="1" key="1">
    <citation type="journal article" date="2021" name="Proc. Natl. Acad. Sci. U.S.A.">
        <title>A Catalog of Tens of Thousands of Viruses from Human Metagenomes Reveals Hidden Associations with Chronic Diseases.</title>
        <authorList>
            <person name="Tisza M.J."/>
            <person name="Buck C.B."/>
        </authorList>
    </citation>
    <scope>NUCLEOTIDE SEQUENCE</scope>
    <source>
        <strain evidence="1">CtcyQ27</strain>
    </source>
</reference>
<protein>
    <submittedName>
        <fullName evidence="1">Uncharacterized protein</fullName>
    </submittedName>
</protein>
<dbReference type="EMBL" id="BK016080">
    <property type="protein sequence ID" value="DAF93255.1"/>
    <property type="molecule type" value="Genomic_DNA"/>
</dbReference>
<proteinExistence type="predicted"/>
<sequence length="35" mass="4295">MYFVFFIKFFPFFVFLSSYGEIIDSEYSLSIIFCF</sequence>
<accession>A0A8S5UFI2</accession>
<evidence type="ECO:0000313" key="1">
    <source>
        <dbReference type="EMBL" id="DAF93255.1"/>
    </source>
</evidence>